<name>A0A6C0G159_9BACL</name>
<accession>A0A6C0G159</accession>
<dbReference type="InterPro" id="IPR027417">
    <property type="entry name" value="P-loop_NTPase"/>
</dbReference>
<evidence type="ECO:0000313" key="2">
    <source>
        <dbReference type="Proteomes" id="UP000476064"/>
    </source>
</evidence>
<keyword evidence="2" id="KW-1185">Reference proteome</keyword>
<protein>
    <submittedName>
        <fullName evidence="1">AAA family ATPase</fullName>
    </submittedName>
</protein>
<gene>
    <name evidence="1" type="ORF">GXP70_13995</name>
</gene>
<reference evidence="1 2" key="1">
    <citation type="submission" date="2020-01" db="EMBL/GenBank/DDBJ databases">
        <title>Paenibacillus sp. nov., isolated from tomato rhizosphere.</title>
        <authorList>
            <person name="Weon H.-Y."/>
            <person name="Lee S.A."/>
        </authorList>
    </citation>
    <scope>NUCLEOTIDE SEQUENCE [LARGE SCALE GENOMIC DNA]</scope>
    <source>
        <strain evidence="1 2">12200R-189</strain>
    </source>
</reference>
<dbReference type="Proteomes" id="UP000476064">
    <property type="component" value="Chromosome"/>
</dbReference>
<dbReference type="SUPFAM" id="SSF52540">
    <property type="entry name" value="P-loop containing nucleoside triphosphate hydrolases"/>
    <property type="match status" value="1"/>
</dbReference>
<sequence>MFNVCPSCGEYRVDKTIRQTKDGACAICPSCNHPHPFLRLPLFVVTGASGTGKSTLALQLSNLTKDVVVMETDILWDNRYNEPETNYRAYREMWLRTAKNIAQAGKPVVLCGTAMPDQLENCEERRYFEAIHYIALVCESRLLEERLKRRPSWRASGSDEFVQAMVGYNQWLIGHGPANTPAIATLDTSMDSTEESARKALAVISAAMMQS</sequence>
<organism evidence="1 2">
    <name type="scientific">Paenibacillus lycopersici</name>
    <dbReference type="NCBI Taxonomy" id="2704462"/>
    <lineage>
        <taxon>Bacteria</taxon>
        <taxon>Bacillati</taxon>
        <taxon>Bacillota</taxon>
        <taxon>Bacilli</taxon>
        <taxon>Bacillales</taxon>
        <taxon>Paenibacillaceae</taxon>
        <taxon>Paenibacillus</taxon>
    </lineage>
</organism>
<dbReference type="EMBL" id="CP048209">
    <property type="protein sequence ID" value="QHT60949.1"/>
    <property type="molecule type" value="Genomic_DNA"/>
</dbReference>
<proteinExistence type="predicted"/>
<dbReference type="Gene3D" id="3.40.50.300">
    <property type="entry name" value="P-loop containing nucleotide triphosphate hydrolases"/>
    <property type="match status" value="1"/>
</dbReference>
<dbReference type="RefSeq" id="WP_162357388.1">
    <property type="nucleotide sequence ID" value="NZ_CP048209.1"/>
</dbReference>
<dbReference type="AlphaFoldDB" id="A0A6C0G159"/>
<dbReference type="Pfam" id="PF13238">
    <property type="entry name" value="AAA_18"/>
    <property type="match status" value="1"/>
</dbReference>
<dbReference type="KEGG" id="plyc:GXP70_13995"/>
<evidence type="ECO:0000313" key="1">
    <source>
        <dbReference type="EMBL" id="QHT60949.1"/>
    </source>
</evidence>